<organism evidence="1 2">
    <name type="scientific">Victivallis lenta</name>
    <dbReference type="NCBI Taxonomy" id="2606640"/>
    <lineage>
        <taxon>Bacteria</taxon>
        <taxon>Pseudomonadati</taxon>
        <taxon>Lentisphaerota</taxon>
        <taxon>Lentisphaeria</taxon>
        <taxon>Victivallales</taxon>
        <taxon>Victivallaceae</taxon>
        <taxon>Victivallis</taxon>
    </lineage>
</organism>
<dbReference type="PANTHER" id="PTHR34070:SF1">
    <property type="entry name" value="DNA ALKYLATION REPAIR PROTEIN"/>
    <property type="match status" value="1"/>
</dbReference>
<dbReference type="Pfam" id="PF08713">
    <property type="entry name" value="DNA_alkylation"/>
    <property type="match status" value="1"/>
</dbReference>
<accession>A0A844FY74</accession>
<dbReference type="PANTHER" id="PTHR34070">
    <property type="entry name" value="ARMADILLO-TYPE FOLD"/>
    <property type="match status" value="1"/>
</dbReference>
<gene>
    <name evidence="1" type="ORF">FYJ85_03995</name>
</gene>
<evidence type="ECO:0000313" key="1">
    <source>
        <dbReference type="EMBL" id="MST96207.1"/>
    </source>
</evidence>
<dbReference type="AlphaFoldDB" id="A0A844FY74"/>
<name>A0A844FY74_9BACT</name>
<protein>
    <submittedName>
        <fullName evidence="1">DNA alkylation repair protein</fullName>
    </submittedName>
</protein>
<comment type="caution">
    <text evidence="1">The sequence shown here is derived from an EMBL/GenBank/DDBJ whole genome shotgun (WGS) entry which is preliminary data.</text>
</comment>
<sequence length="224" mass="25396">MSAAANPEKAAGMARFFKCGPGQYGEGDRFLGLPNPAVRGVVRSCRDAMPEEAFKLLQSPWHEIRLCGLLLLVRCYSGGDESVREAVYRGYLAHTERINNWDLTDLSAPGIVGEHLLNRSRARLYRLAAGSLLWEQRIAMVSTLTFIRHGDFADTLKLAELFLPHRHDLMHKATGWMLREVGKRDRAALTEFLNRHKSAMPRTALRYAIEHYDDAARKEFLSFP</sequence>
<dbReference type="Gene3D" id="1.25.10.90">
    <property type="match status" value="1"/>
</dbReference>
<dbReference type="EMBL" id="VUNS01000003">
    <property type="protein sequence ID" value="MST96207.1"/>
    <property type="molecule type" value="Genomic_DNA"/>
</dbReference>
<keyword evidence="2" id="KW-1185">Reference proteome</keyword>
<evidence type="ECO:0000313" key="2">
    <source>
        <dbReference type="Proteomes" id="UP000435649"/>
    </source>
</evidence>
<proteinExistence type="predicted"/>
<dbReference type="SUPFAM" id="SSF48371">
    <property type="entry name" value="ARM repeat"/>
    <property type="match status" value="1"/>
</dbReference>
<dbReference type="CDD" id="cd06561">
    <property type="entry name" value="AlkD_like"/>
    <property type="match status" value="1"/>
</dbReference>
<dbReference type="InterPro" id="IPR016024">
    <property type="entry name" value="ARM-type_fold"/>
</dbReference>
<dbReference type="Proteomes" id="UP000435649">
    <property type="component" value="Unassembled WGS sequence"/>
</dbReference>
<reference evidence="1 2" key="1">
    <citation type="submission" date="2019-08" db="EMBL/GenBank/DDBJ databases">
        <title>In-depth cultivation of the pig gut microbiome towards novel bacterial diversity and tailored functional studies.</title>
        <authorList>
            <person name="Wylensek D."/>
            <person name="Hitch T.C.A."/>
            <person name="Clavel T."/>
        </authorList>
    </citation>
    <scope>NUCLEOTIDE SEQUENCE [LARGE SCALE GENOMIC DNA]</scope>
    <source>
        <strain evidence="1 2">BBE-744-WT-12</strain>
    </source>
</reference>
<dbReference type="InterPro" id="IPR014825">
    <property type="entry name" value="DNA_alkylation"/>
</dbReference>